<feature type="signal peptide" evidence="1">
    <location>
        <begin position="1"/>
        <end position="25"/>
    </location>
</feature>
<keyword evidence="5" id="KW-1185">Reference proteome</keyword>
<reference evidence="4 5" key="1">
    <citation type="submission" date="2019-03" db="EMBL/GenBank/DDBJ databases">
        <title>Genomic Encyclopedia of Type Strains, Phase III (KMG-III): the genomes of soil and plant-associated and newly described type strains.</title>
        <authorList>
            <person name="Whitman W."/>
        </authorList>
    </citation>
    <scope>NUCLEOTIDE SEQUENCE [LARGE SCALE GENOMIC DNA]</scope>
    <source>
        <strain evidence="4 5">CECT 8455</strain>
    </source>
</reference>
<feature type="chain" id="PRO_5020972204" evidence="1">
    <location>
        <begin position="26"/>
        <end position="627"/>
    </location>
</feature>
<gene>
    <name evidence="4" type="ORF">DFQ03_0882</name>
</gene>
<dbReference type="EMBL" id="SNZW01000011">
    <property type="protein sequence ID" value="TDS19162.1"/>
    <property type="molecule type" value="Genomic_DNA"/>
</dbReference>
<name>A0A4R7DFG0_9FLAO</name>
<protein>
    <submittedName>
        <fullName evidence="4">Putative metalloprotease with PDZ domain</fullName>
    </submittedName>
</protein>
<feature type="domain" description="Peptidase M61 N-terminal" evidence="3">
    <location>
        <begin position="38"/>
        <end position="217"/>
    </location>
</feature>
<evidence type="ECO:0000259" key="3">
    <source>
        <dbReference type="Pfam" id="PF17899"/>
    </source>
</evidence>
<dbReference type="InterPro" id="IPR027268">
    <property type="entry name" value="Peptidase_M4/M1_CTD_sf"/>
</dbReference>
<dbReference type="Pfam" id="PF05299">
    <property type="entry name" value="Peptidase_M61"/>
    <property type="match status" value="1"/>
</dbReference>
<proteinExistence type="predicted"/>
<evidence type="ECO:0000313" key="4">
    <source>
        <dbReference type="EMBL" id="TDS19162.1"/>
    </source>
</evidence>
<dbReference type="InterPro" id="IPR007963">
    <property type="entry name" value="Peptidase_M61_catalytic"/>
</dbReference>
<accession>A0A4R7DFG0</accession>
<keyword evidence="1" id="KW-0732">Signal</keyword>
<organism evidence="4 5">
    <name type="scientific">Maribacter caenipelagi</name>
    <dbReference type="NCBI Taxonomy" id="1447781"/>
    <lineage>
        <taxon>Bacteria</taxon>
        <taxon>Pseudomonadati</taxon>
        <taxon>Bacteroidota</taxon>
        <taxon>Flavobacteriia</taxon>
        <taxon>Flavobacteriales</taxon>
        <taxon>Flavobacteriaceae</taxon>
        <taxon>Maribacter</taxon>
    </lineage>
</organism>
<evidence type="ECO:0000259" key="2">
    <source>
        <dbReference type="Pfam" id="PF05299"/>
    </source>
</evidence>
<dbReference type="Proteomes" id="UP000295274">
    <property type="component" value="Unassembled WGS sequence"/>
</dbReference>
<dbReference type="GO" id="GO:0006508">
    <property type="term" value="P:proteolysis"/>
    <property type="evidence" value="ECO:0007669"/>
    <property type="project" value="UniProtKB-KW"/>
</dbReference>
<feature type="domain" description="Peptidase M61 catalytic" evidence="2">
    <location>
        <begin position="314"/>
        <end position="421"/>
    </location>
</feature>
<dbReference type="GO" id="GO:0008237">
    <property type="term" value="F:metallopeptidase activity"/>
    <property type="evidence" value="ECO:0007669"/>
    <property type="project" value="UniProtKB-KW"/>
</dbReference>
<evidence type="ECO:0000256" key="1">
    <source>
        <dbReference type="SAM" id="SignalP"/>
    </source>
</evidence>
<dbReference type="AlphaFoldDB" id="A0A4R7DFG0"/>
<dbReference type="Gene3D" id="1.10.390.10">
    <property type="entry name" value="Neutral Protease Domain 2"/>
    <property type="match status" value="1"/>
</dbReference>
<comment type="caution">
    <text evidence="4">The sequence shown here is derived from an EMBL/GenBank/DDBJ whole genome shotgun (WGS) entry which is preliminary data.</text>
</comment>
<sequence>MKFFMKKNVLVIALALILNACGAGKALLSVENSPIVTSIDLLNIIDDKVQVGINPGAFTTSTVIFRIPKTVPGTYSSDNYGQYIEDFEALDYKGNLLQSIKLDDNSWSISGAVQLDKVQYWVNDTYDTENDVEDAVFSPAGTNIAEGSNFMLNLHGFVGYFDGFKEVPYAIQIKKPADLLATTTLSGEVDRKPDPIWDAFTAKRYFEVIDNPIMYAKLNIETFEINGITVTLSLYSPNNVYKASDLKDKMVAMMGAQKKFLGDVDSTKEYNILLYMSDINIPDARGFGALEHHTSTVVVLPEAMDIGRLEQAMVDVVSHEFFHIVTPLSVHSKEIQYFDFNDPKMSEHLWMYEGTTEYFANLFQIQQGLISEEEFYERMLTKIVNSKFYDDNMSFTEMSKNILEQPYEPNYANVYEKGALINMCLDIILRKNSNGEKGMLWLMKELSKKYGTDIPFEDEALFAEIVSMTYPEVDVFFKEHVIGATPIDYDVFFAKVGLATKDVQEPTGYFFDGQVPYMDVDVQNDSVVFIRENIELNSFFDNLKLKGGDIFRTINKQEINLETLRPIIGESFSWTPETVVSMTIERASEMISVEGPVGQPVKKVKKIVALEGVSEKTVQLRNAWLKN</sequence>
<dbReference type="RefSeq" id="WP_243834416.1">
    <property type="nucleotide sequence ID" value="NZ_SNZW01000011.1"/>
</dbReference>
<keyword evidence="4" id="KW-0378">Hydrolase</keyword>
<evidence type="ECO:0000313" key="5">
    <source>
        <dbReference type="Proteomes" id="UP000295274"/>
    </source>
</evidence>
<dbReference type="Gene3D" id="2.60.40.3650">
    <property type="match status" value="1"/>
</dbReference>
<dbReference type="Pfam" id="PF17899">
    <property type="entry name" value="Peptidase_M61_N"/>
    <property type="match status" value="1"/>
</dbReference>
<keyword evidence="4" id="KW-0482">Metalloprotease</keyword>
<dbReference type="SUPFAM" id="SSF55486">
    <property type="entry name" value="Metalloproteases ('zincins'), catalytic domain"/>
    <property type="match status" value="1"/>
</dbReference>
<dbReference type="InterPro" id="IPR040756">
    <property type="entry name" value="Peptidase_M61_N"/>
</dbReference>
<keyword evidence="4" id="KW-0645">Protease</keyword>